<protein>
    <submittedName>
        <fullName evidence="3">Tail fiber domain protein</fullName>
    </submittedName>
</protein>
<organism evidence="3 5">
    <name type="scientific">Pseudomonas syringae pv. delphinii</name>
    <dbReference type="NCBI Taxonomy" id="192088"/>
    <lineage>
        <taxon>Bacteria</taxon>
        <taxon>Pseudomonadati</taxon>
        <taxon>Pseudomonadota</taxon>
        <taxon>Gammaproteobacteria</taxon>
        <taxon>Pseudomonadales</taxon>
        <taxon>Pseudomonadaceae</taxon>
        <taxon>Pseudomonas</taxon>
    </lineage>
</organism>
<proteinExistence type="predicted"/>
<evidence type="ECO:0000313" key="4">
    <source>
        <dbReference type="Proteomes" id="UP000267908"/>
    </source>
</evidence>
<dbReference type="PROSITE" id="PS51688">
    <property type="entry name" value="ICA"/>
    <property type="match status" value="1"/>
</dbReference>
<dbReference type="EMBL" id="RBQG01000001">
    <property type="protein sequence ID" value="RMP19541.1"/>
    <property type="molecule type" value="Genomic_DNA"/>
</dbReference>
<gene>
    <name evidence="3" type="ORF">ALQ08_00975</name>
    <name evidence="2" type="ORF">ALQ28_03475</name>
</gene>
<dbReference type="Proteomes" id="UP000267908">
    <property type="component" value="Unassembled WGS sequence"/>
</dbReference>
<dbReference type="Pfam" id="PF13884">
    <property type="entry name" value="Peptidase_S74"/>
    <property type="match status" value="1"/>
</dbReference>
<comment type="caution">
    <text evidence="3">The sequence shown here is derived from an EMBL/GenBank/DDBJ whole genome shotgun (WGS) entry which is preliminary data.</text>
</comment>
<dbReference type="InterPro" id="IPR030392">
    <property type="entry name" value="S74_ICA"/>
</dbReference>
<feature type="domain" description="Peptidase S74" evidence="1">
    <location>
        <begin position="367"/>
        <end position="465"/>
    </location>
</feature>
<evidence type="ECO:0000313" key="3">
    <source>
        <dbReference type="EMBL" id="RMQ27787.1"/>
    </source>
</evidence>
<evidence type="ECO:0000313" key="5">
    <source>
        <dbReference type="Proteomes" id="UP000269044"/>
    </source>
</evidence>
<name>A0A0P9SH92_9PSED</name>
<dbReference type="RefSeq" id="WP_057435058.1">
    <property type="nucleotide sequence ID" value="NZ_LJQH01000059.1"/>
</dbReference>
<sequence length="476" mass="49799">MPWYKSGTVSVTQNSNAVIGSGTAFIANSRVGDGFRGPDGGWYEVTNIASDTAMSISPNYQGASNSAGGYALAPLQGYVKESADRLRALVLQYGDKLAALGTTGNYDVLPVAKGGTGRTDGRVLLTEVGVQQAAVLYNSQGMYMGWNSGSQGEGHFIVNQGGGAGGFTWRSVNANNSSGGPVMSYSYGGLLSVPQLALSTALSIANGGTGANNKDDALAAIDAQKKRPSLTALSFDTFAANQVPFFTGSSSSSLMTVTPYARTLLDDADAATACATLGLGNNSYAPRFLFSKGASSPNSAIATGSGLYFGWNESAASGEANFVCNRGLGIGGFSWRTIANDNSATGPTMTLSYGAVLNVPGGVTQSSDRNLKINDVEIMDGLERVRQIRPVEYDRKYNLKDTTYPLHEAGMIAQELYEVLPLVVTPAGKGLGQETWAVNYTSIIPYLVSAIKELASSNDELSRKVEELMAARNDAV</sequence>
<evidence type="ECO:0000259" key="1">
    <source>
        <dbReference type="PROSITE" id="PS51688"/>
    </source>
</evidence>
<accession>A0A0P9SH92</accession>
<reference evidence="4 5" key="1">
    <citation type="submission" date="2018-08" db="EMBL/GenBank/DDBJ databases">
        <title>Recombination of ecologically and evolutionarily significant loci maintains genetic cohesion in the Pseudomonas syringae species complex.</title>
        <authorList>
            <person name="Dillon M."/>
            <person name="Thakur S."/>
            <person name="Almeida R.N.D."/>
            <person name="Weir B.S."/>
            <person name="Guttman D.S."/>
        </authorList>
    </citation>
    <scope>NUCLEOTIDE SEQUENCE [LARGE SCALE GENOMIC DNA]</scope>
    <source>
        <strain evidence="3 5">ICMP 13052</strain>
        <strain evidence="2 4">ICMP 4330</strain>
    </source>
</reference>
<dbReference type="EMBL" id="RBRA01000054">
    <property type="protein sequence ID" value="RMQ27787.1"/>
    <property type="molecule type" value="Genomic_DNA"/>
</dbReference>
<evidence type="ECO:0000313" key="2">
    <source>
        <dbReference type="EMBL" id="RMP19541.1"/>
    </source>
</evidence>
<dbReference type="Proteomes" id="UP000269044">
    <property type="component" value="Unassembled WGS sequence"/>
</dbReference>
<dbReference type="AlphaFoldDB" id="A0A0P9SH92"/>